<evidence type="ECO:0000256" key="3">
    <source>
        <dbReference type="ARBA" id="ARBA00023315"/>
    </source>
</evidence>
<dbReference type="PROSITE" id="PS00737">
    <property type="entry name" value="THIOLASE_2"/>
    <property type="match status" value="1"/>
</dbReference>
<dbReference type="AlphaFoldDB" id="A0A381NSZ6"/>
<protein>
    <recommendedName>
        <fullName evidence="7">Thiolase N-terminal domain-containing protein</fullName>
    </recommendedName>
</protein>
<gene>
    <name evidence="6" type="ORF">METZ01_LOCUS9832</name>
</gene>
<evidence type="ECO:0008006" key="7">
    <source>
        <dbReference type="Google" id="ProtNLM"/>
    </source>
</evidence>
<dbReference type="PROSITE" id="PS00098">
    <property type="entry name" value="THIOLASE_1"/>
    <property type="match status" value="1"/>
</dbReference>
<reference evidence="6" key="1">
    <citation type="submission" date="2018-05" db="EMBL/GenBank/DDBJ databases">
        <authorList>
            <person name="Lanie J.A."/>
            <person name="Ng W.-L."/>
            <person name="Kazmierczak K.M."/>
            <person name="Andrzejewski T.M."/>
            <person name="Davidsen T.M."/>
            <person name="Wayne K.J."/>
            <person name="Tettelin H."/>
            <person name="Glass J.I."/>
            <person name="Rusch D."/>
            <person name="Podicherti R."/>
            <person name="Tsui H.-C.T."/>
            <person name="Winkler M.E."/>
        </authorList>
    </citation>
    <scope>NUCLEOTIDE SEQUENCE</scope>
</reference>
<dbReference type="Pfam" id="PF00108">
    <property type="entry name" value="Thiolase_N"/>
    <property type="match status" value="1"/>
</dbReference>
<dbReference type="Gene3D" id="3.40.47.10">
    <property type="match status" value="2"/>
</dbReference>
<evidence type="ECO:0000259" key="5">
    <source>
        <dbReference type="Pfam" id="PF02803"/>
    </source>
</evidence>
<dbReference type="FunFam" id="3.40.47.10:FF:000007">
    <property type="entry name" value="acetyl-CoA acetyltransferase, mitochondrial"/>
    <property type="match status" value="1"/>
</dbReference>
<dbReference type="PANTHER" id="PTHR18919">
    <property type="entry name" value="ACETYL-COA C-ACYLTRANSFERASE"/>
    <property type="match status" value="1"/>
</dbReference>
<sequence>MQSNSVIITAKRTPIGSFQGSLYPLSAPQLGATVIRAIVTETGIKKAAIDEVIMGNVLSAGIGQAPARQAALFGGLPNSVECMTINKMCGSGLKAVMLADQAIGIGDAELVIAGGMENMSNAPYLLTGARIGYRLGHGKMIDSMIHDGLWDAFNDMHMGNCAELCARDREFTREAQDGFAIESYKRAQTAQNEGIFSHEIVPVQIDQHRGDPIQVYQDEEPGKTRFEKIPTLNPAFEKGGTITAANASKLNDGAAAVLIASEGRAKELGLIPLARVVAQASAAHEPEWFTTAPGKAIGKVLEKAGLSAEDIDLWEINEAFSAVTMAAMEDFHIDHKKVNIYGGAVALGHPIGASGARILTTLLNALGRTNSKYGLATLCIGGGEASAVILEKYD</sequence>
<dbReference type="InterPro" id="IPR020616">
    <property type="entry name" value="Thiolase_N"/>
</dbReference>
<evidence type="ECO:0000256" key="2">
    <source>
        <dbReference type="ARBA" id="ARBA00022679"/>
    </source>
</evidence>
<dbReference type="PROSITE" id="PS00099">
    <property type="entry name" value="THIOLASE_3"/>
    <property type="match status" value="1"/>
</dbReference>
<evidence type="ECO:0000256" key="1">
    <source>
        <dbReference type="ARBA" id="ARBA00010982"/>
    </source>
</evidence>
<dbReference type="GO" id="GO:0003988">
    <property type="term" value="F:acetyl-CoA C-acyltransferase activity"/>
    <property type="evidence" value="ECO:0007669"/>
    <property type="project" value="UniProtKB-ARBA"/>
</dbReference>
<dbReference type="InterPro" id="IPR002155">
    <property type="entry name" value="Thiolase"/>
</dbReference>
<keyword evidence="2" id="KW-0808">Transferase</keyword>
<accession>A0A381NSZ6</accession>
<dbReference type="PANTHER" id="PTHR18919:SF138">
    <property type="entry name" value="ACETYL-COA C-ACETYLTRANSFERASE"/>
    <property type="match status" value="1"/>
</dbReference>
<dbReference type="CDD" id="cd00751">
    <property type="entry name" value="thiolase"/>
    <property type="match status" value="1"/>
</dbReference>
<dbReference type="InterPro" id="IPR016039">
    <property type="entry name" value="Thiolase-like"/>
</dbReference>
<organism evidence="6">
    <name type="scientific">marine metagenome</name>
    <dbReference type="NCBI Taxonomy" id="408172"/>
    <lineage>
        <taxon>unclassified sequences</taxon>
        <taxon>metagenomes</taxon>
        <taxon>ecological metagenomes</taxon>
    </lineage>
</organism>
<evidence type="ECO:0000313" key="6">
    <source>
        <dbReference type="EMBL" id="SUZ56978.1"/>
    </source>
</evidence>
<proteinExistence type="inferred from homology"/>
<dbReference type="NCBIfam" id="TIGR01930">
    <property type="entry name" value="AcCoA-C-Actrans"/>
    <property type="match status" value="1"/>
</dbReference>
<dbReference type="InterPro" id="IPR020610">
    <property type="entry name" value="Thiolase_AS"/>
</dbReference>
<keyword evidence="3" id="KW-0012">Acyltransferase</keyword>
<name>A0A381NSZ6_9ZZZZ</name>
<dbReference type="EMBL" id="UINC01000533">
    <property type="protein sequence ID" value="SUZ56978.1"/>
    <property type="molecule type" value="Genomic_DNA"/>
</dbReference>
<dbReference type="Pfam" id="PF02803">
    <property type="entry name" value="Thiolase_C"/>
    <property type="match status" value="1"/>
</dbReference>
<dbReference type="InterPro" id="IPR020617">
    <property type="entry name" value="Thiolase_C"/>
</dbReference>
<dbReference type="PIRSF" id="PIRSF000429">
    <property type="entry name" value="Ac-CoA_Ac_transf"/>
    <property type="match status" value="1"/>
</dbReference>
<feature type="domain" description="Thiolase N-terminal" evidence="4">
    <location>
        <begin position="6"/>
        <end position="262"/>
    </location>
</feature>
<dbReference type="InterPro" id="IPR020613">
    <property type="entry name" value="Thiolase_CS"/>
</dbReference>
<dbReference type="InterPro" id="IPR020615">
    <property type="entry name" value="Thiolase_acyl_enz_int_AS"/>
</dbReference>
<feature type="domain" description="Thiolase C-terminal" evidence="5">
    <location>
        <begin position="272"/>
        <end position="392"/>
    </location>
</feature>
<evidence type="ECO:0000259" key="4">
    <source>
        <dbReference type="Pfam" id="PF00108"/>
    </source>
</evidence>
<comment type="similarity">
    <text evidence="1">Belongs to the thiolase-like superfamily. Thiolase family.</text>
</comment>
<dbReference type="SUPFAM" id="SSF53901">
    <property type="entry name" value="Thiolase-like"/>
    <property type="match status" value="2"/>
</dbReference>